<evidence type="ECO:0000256" key="1">
    <source>
        <dbReference type="SAM" id="SignalP"/>
    </source>
</evidence>
<sequence>MKKKNFKTGLLLMTSIALGATLIPSTVVLADQASFIEKNVSITKEEAAYQEDGLLYIEDNPSESTPTARQVIADGGWKWKQINKKYSDTKQDEKFKANVGNLVYNVAFAYFGGKLIKGALKVGEFTGAVSSGFLASVKKPIKAGKTVYLTITTYEDKDSVNYYVKENVKAYSDSKRTKQVGNYDSVHKFRKK</sequence>
<proteinExistence type="predicted"/>
<dbReference type="Proteomes" id="UP000095094">
    <property type="component" value="Unassembled WGS sequence"/>
</dbReference>
<dbReference type="AlphaFoldDB" id="A0A1E5GD68"/>
<dbReference type="EMBL" id="MIJY01000043">
    <property type="protein sequence ID" value="OEG10617.1"/>
    <property type="molecule type" value="Genomic_DNA"/>
</dbReference>
<keyword evidence="1" id="KW-0732">Signal</keyword>
<comment type="caution">
    <text evidence="2">The sequence shown here is derived from an EMBL/GenBank/DDBJ whole genome shotgun (WGS) entry which is preliminary data.</text>
</comment>
<reference evidence="3" key="1">
    <citation type="submission" date="2016-09" db="EMBL/GenBank/DDBJ databases">
        <authorList>
            <person name="Gulvik C.A."/>
        </authorList>
    </citation>
    <scope>NUCLEOTIDE SEQUENCE [LARGE SCALE GENOMIC DNA]</scope>
    <source>
        <strain evidence="3">LMG 8895</strain>
    </source>
</reference>
<feature type="chain" id="PRO_5039366472" description="DUF5626 domain-containing protein" evidence="1">
    <location>
        <begin position="20"/>
        <end position="192"/>
    </location>
</feature>
<organism evidence="2 3">
    <name type="scientific">Enterococcus termitis</name>
    <dbReference type="NCBI Taxonomy" id="332950"/>
    <lineage>
        <taxon>Bacteria</taxon>
        <taxon>Bacillati</taxon>
        <taxon>Bacillota</taxon>
        <taxon>Bacilli</taxon>
        <taxon>Lactobacillales</taxon>
        <taxon>Enterococcaceae</taxon>
        <taxon>Enterococcus</taxon>
    </lineage>
</organism>
<keyword evidence="3" id="KW-1185">Reference proteome</keyword>
<evidence type="ECO:0000313" key="3">
    <source>
        <dbReference type="Proteomes" id="UP000095094"/>
    </source>
</evidence>
<accession>A0A1E5GD68</accession>
<evidence type="ECO:0000313" key="2">
    <source>
        <dbReference type="EMBL" id="OEG10617.1"/>
    </source>
</evidence>
<protein>
    <recommendedName>
        <fullName evidence="4">DUF5626 domain-containing protein</fullName>
    </recommendedName>
</protein>
<gene>
    <name evidence="2" type="ORF">BCR25_09130</name>
</gene>
<evidence type="ECO:0008006" key="4">
    <source>
        <dbReference type="Google" id="ProtNLM"/>
    </source>
</evidence>
<dbReference type="RefSeq" id="WP_069664398.1">
    <property type="nucleotide sequence ID" value="NZ_JXLF01000009.1"/>
</dbReference>
<feature type="signal peptide" evidence="1">
    <location>
        <begin position="1"/>
        <end position="19"/>
    </location>
</feature>
<name>A0A1E5GD68_9ENTE</name>